<dbReference type="EMBL" id="CP119893">
    <property type="protein sequence ID" value="WFD25908.1"/>
    <property type="molecule type" value="Genomic_DNA"/>
</dbReference>
<evidence type="ECO:0000256" key="16">
    <source>
        <dbReference type="ARBA" id="ARBA00033325"/>
    </source>
</evidence>
<dbReference type="FunFam" id="3.50.7.10:FF:000003">
    <property type="entry name" value="T-complex protein 1 subunit epsilon"/>
    <property type="match status" value="1"/>
</dbReference>
<keyword evidence="8 17" id="KW-0853">WD repeat</keyword>
<dbReference type="NCBIfam" id="TIGR02343">
    <property type="entry name" value="chap_CCT_epsi"/>
    <property type="match status" value="1"/>
</dbReference>
<reference evidence="20" key="1">
    <citation type="submission" date="2023-03" db="EMBL/GenBank/DDBJ databases">
        <title>Mating type loci evolution in Malassezia.</title>
        <authorList>
            <person name="Coelho M.A."/>
        </authorList>
    </citation>
    <scope>NUCLEOTIDE SEQUENCE</scope>
    <source>
        <strain evidence="20">CBS 9557</strain>
    </source>
</reference>
<dbReference type="CDD" id="cd03339">
    <property type="entry name" value="TCP1_epsilon"/>
    <property type="match status" value="1"/>
</dbReference>
<evidence type="ECO:0000256" key="9">
    <source>
        <dbReference type="ARBA" id="ARBA00022737"/>
    </source>
</evidence>
<dbReference type="GO" id="GO:0140662">
    <property type="term" value="F:ATP-dependent protein folding chaperone"/>
    <property type="evidence" value="ECO:0007669"/>
    <property type="project" value="InterPro"/>
</dbReference>
<dbReference type="InterPro" id="IPR017998">
    <property type="entry name" value="Chaperone_TCP-1"/>
</dbReference>
<comment type="similarity">
    <text evidence="4">Belongs to the TCP-1 chaperonin family.</text>
</comment>
<protein>
    <recommendedName>
        <fullName evidence="15">T-complex protein 1 subunit epsilon</fullName>
        <ecNumber evidence="6">5.2.1.8</ecNumber>
    </recommendedName>
    <alternativeName>
        <fullName evidence="16">CCT-epsilon</fullName>
    </alternativeName>
</protein>
<dbReference type="InterPro" id="IPR012718">
    <property type="entry name" value="Chap_CCT_epsi"/>
</dbReference>
<evidence type="ECO:0000313" key="20">
    <source>
        <dbReference type="EMBL" id="WFD25908.1"/>
    </source>
</evidence>
<keyword evidence="13" id="KW-0143">Chaperone</keyword>
<dbReference type="InterPro" id="IPR029000">
    <property type="entry name" value="Cyclophilin-like_dom_sf"/>
</dbReference>
<dbReference type="SUPFAM" id="SSF50891">
    <property type="entry name" value="Cyclophilin-like"/>
    <property type="match status" value="1"/>
</dbReference>
<comment type="subcellular location">
    <subcellularLocation>
        <location evidence="2">Cytoplasm</location>
    </subcellularLocation>
</comment>
<feature type="domain" description="PPIase cyclophilin-type" evidence="19">
    <location>
        <begin position="1041"/>
        <end position="1195"/>
    </location>
</feature>
<feature type="compositionally biased region" description="Basic and acidic residues" evidence="18">
    <location>
        <begin position="549"/>
        <end position="558"/>
    </location>
</feature>
<keyword evidence="12" id="KW-0697">Rotamase</keyword>
<dbReference type="InterPro" id="IPR054827">
    <property type="entry name" value="thermosome_alpha"/>
</dbReference>
<dbReference type="InterPro" id="IPR015943">
    <property type="entry name" value="WD40/YVTN_repeat-like_dom_sf"/>
</dbReference>
<evidence type="ECO:0000256" key="13">
    <source>
        <dbReference type="ARBA" id="ARBA00023186"/>
    </source>
</evidence>
<dbReference type="Gene3D" id="2.40.100.10">
    <property type="entry name" value="Cyclophilin-like"/>
    <property type="match status" value="1"/>
</dbReference>
<dbReference type="SUPFAM" id="SSF48592">
    <property type="entry name" value="GroEL equatorial domain-like"/>
    <property type="match status" value="1"/>
</dbReference>
<evidence type="ECO:0000256" key="4">
    <source>
        <dbReference type="ARBA" id="ARBA00008020"/>
    </source>
</evidence>
<dbReference type="PROSITE" id="PS00170">
    <property type="entry name" value="CSA_PPIASE_1"/>
    <property type="match status" value="1"/>
</dbReference>
<keyword evidence="21" id="KW-1185">Reference proteome</keyword>
<dbReference type="GO" id="GO:0005832">
    <property type="term" value="C:chaperonin-containing T-complex"/>
    <property type="evidence" value="ECO:0007669"/>
    <property type="project" value="UniProtKB-ARBA"/>
</dbReference>
<dbReference type="InterPro" id="IPR053374">
    <property type="entry name" value="TCP-1_chaperonin"/>
</dbReference>
<dbReference type="EC" id="5.2.1.8" evidence="6"/>
<dbReference type="Pfam" id="PF00118">
    <property type="entry name" value="Cpn60_TCP1"/>
    <property type="match status" value="1"/>
</dbReference>
<accession>A0AAF0EK87</accession>
<dbReference type="PANTHER" id="PTHR11353">
    <property type="entry name" value="CHAPERONIN"/>
    <property type="match status" value="1"/>
</dbReference>
<keyword evidence="14" id="KW-0413">Isomerase</keyword>
<comment type="subunit">
    <text evidence="5">Heterooligomeric complex of about 850 to 900 kDa that forms two stacked rings, 12 to 16 nm in diameter.</text>
</comment>
<keyword evidence="9" id="KW-0677">Repeat</keyword>
<dbReference type="Gene3D" id="3.50.7.10">
    <property type="entry name" value="GroEL"/>
    <property type="match status" value="1"/>
</dbReference>
<dbReference type="Gene3D" id="1.10.560.10">
    <property type="entry name" value="GroEL-like equatorial domain"/>
    <property type="match status" value="1"/>
</dbReference>
<dbReference type="SMART" id="SM00320">
    <property type="entry name" value="WD40"/>
    <property type="match status" value="4"/>
</dbReference>
<dbReference type="PROSITE" id="PS50082">
    <property type="entry name" value="WD_REPEATS_2"/>
    <property type="match status" value="2"/>
</dbReference>
<evidence type="ECO:0000256" key="17">
    <source>
        <dbReference type="PROSITE-ProRule" id="PRU00221"/>
    </source>
</evidence>
<name>A0AAF0EK87_9BASI</name>
<dbReference type="InterPro" id="IPR036322">
    <property type="entry name" value="WD40_repeat_dom_sf"/>
</dbReference>
<evidence type="ECO:0000256" key="1">
    <source>
        <dbReference type="ARBA" id="ARBA00000971"/>
    </source>
</evidence>
<dbReference type="NCBIfam" id="NF041082">
    <property type="entry name" value="thermosome_alpha"/>
    <property type="match status" value="1"/>
</dbReference>
<evidence type="ECO:0000256" key="8">
    <source>
        <dbReference type="ARBA" id="ARBA00022574"/>
    </source>
</evidence>
<dbReference type="PROSITE" id="PS50072">
    <property type="entry name" value="CSA_PPIASE_2"/>
    <property type="match status" value="1"/>
</dbReference>
<dbReference type="Gene3D" id="2.130.10.10">
    <property type="entry name" value="YVTN repeat-like/Quinoprotein amine dehydrogenase"/>
    <property type="match status" value="1"/>
</dbReference>
<keyword evidence="10" id="KW-0547">Nucleotide-binding</keyword>
<evidence type="ECO:0000259" key="19">
    <source>
        <dbReference type="PROSITE" id="PS50072"/>
    </source>
</evidence>
<comment type="similarity">
    <text evidence="3">Belongs to the cyclophilin-type PPIase family.</text>
</comment>
<dbReference type="SUPFAM" id="SSF52029">
    <property type="entry name" value="GroEL apical domain-like"/>
    <property type="match status" value="1"/>
</dbReference>
<dbReference type="InterPro" id="IPR027409">
    <property type="entry name" value="GroEL-like_apical_dom_sf"/>
</dbReference>
<evidence type="ECO:0000256" key="11">
    <source>
        <dbReference type="ARBA" id="ARBA00022840"/>
    </source>
</evidence>
<evidence type="ECO:0000256" key="5">
    <source>
        <dbReference type="ARBA" id="ARBA00011531"/>
    </source>
</evidence>
<dbReference type="Gene3D" id="3.30.260.10">
    <property type="entry name" value="TCP-1-like chaperonin intermediate domain"/>
    <property type="match status" value="1"/>
</dbReference>
<feature type="region of interest" description="Disordered" evidence="18">
    <location>
        <begin position="539"/>
        <end position="573"/>
    </location>
</feature>
<dbReference type="Proteomes" id="UP001213623">
    <property type="component" value="Chromosome 2"/>
</dbReference>
<feature type="region of interest" description="Disordered" evidence="18">
    <location>
        <begin position="1000"/>
        <end position="1037"/>
    </location>
</feature>
<feature type="compositionally biased region" description="Basic and acidic residues" evidence="18">
    <location>
        <begin position="1012"/>
        <end position="1037"/>
    </location>
</feature>
<dbReference type="InterPro" id="IPR020892">
    <property type="entry name" value="Cyclophilin-type_PPIase_CS"/>
</dbReference>
<gene>
    <name evidence="20" type="primary">CCT5</name>
    <name evidence="20" type="ORF">MNAN1_000876</name>
</gene>
<evidence type="ECO:0000256" key="12">
    <source>
        <dbReference type="ARBA" id="ARBA00023110"/>
    </source>
</evidence>
<dbReference type="NCBIfam" id="NF041083">
    <property type="entry name" value="thermosome_beta"/>
    <property type="match status" value="1"/>
</dbReference>
<dbReference type="FunFam" id="2.40.100.10:FF:000003">
    <property type="entry name" value="Peptidylprolyl isomerase domain and WD repeat-containing 1"/>
    <property type="match status" value="1"/>
</dbReference>
<dbReference type="GO" id="GO:0016887">
    <property type="term" value="F:ATP hydrolysis activity"/>
    <property type="evidence" value="ECO:0007669"/>
    <property type="project" value="InterPro"/>
</dbReference>
<evidence type="ECO:0000256" key="6">
    <source>
        <dbReference type="ARBA" id="ARBA00013194"/>
    </source>
</evidence>
<dbReference type="InterPro" id="IPR027410">
    <property type="entry name" value="TCP-1-like_intermed_sf"/>
</dbReference>
<evidence type="ECO:0000313" key="21">
    <source>
        <dbReference type="Proteomes" id="UP001213623"/>
    </source>
</evidence>
<sequence length="1196" mass="132205">MAEPQVAYAQDEYGNPFIVVREQGKKTRAQGTQAIKDHIQAARTVSNILRTSLGPRGLDKILISPDGDIQVTNDGATIMSNMELEHQIAKLLVQLSKSQDDEIGDGTTGVVVLAGALLEQSEALIDRGIHPIRIADGFERACDIAVEALEQVADVVEFDREHIEELLKVAKTSLGSKIVSKASDKFARIAIDAVLSVADLERKDVDFDLIKVDGKVGGSLEDSALVKGVVIDKDFSHPQMPREIHDARIAILTCPLEPPRPKTKHKLDITSVEEFKRLEEYERTTFESMIQKIKDCGANLVVCQWGFDDEANHLLLQHELPAVRWVGGPELELIAIATNGRIVPRFEDLSAEKLGRAGLVREVSFGTTRDRMLVIEQCANSRAVTAFLRGSNKMIVDEAKRALHDAMCVVRSLVKDNRVVYGGGAAEVCASIAVSQSADKIATIEQYAMRAFASALDAIPLALAENSGLAPIESLAMVKSRQVNEKDARYGIDCMASGNNNMKECRVFDPLVSKRQQLLLAAQLVRAVLKIDDVATDDDDAAPPAMVAEDERKREHSAAADGGVSSDDDMGPMPMPISLEEAERLKRRKTLQHEKVYLDHLPCAERYSKSLMHRDTINFVSVTPHTDFVITTSIDGHVKFWKKQEAGIEFVKHYNAHLALIVGVSVSSDGAYFASMAADGSVKIFDVVNFDLIHMLQLPYSPRACAWVHRRGSVDAVLAIAEEHSTSIHFYDAREGTEPLYSTSSVHKKPCHLLAYNDRYDCIVSVDIGGMVEYWQPREPFSLPPGVFEFKSATDLFEFKKSKCVPTSLTFSPDYEQFVTLSAADRQVRVFHMQRGKLLRRYDESLTAAQEMQQAGSAASQLDDMEFGRRLAVERELDASVLSGPTEAVPNATCLATANAVFDESGHFILYGTMLGLKGAYTMLTQVVNVKTNKLSRLLGREESMRFLNVSLYQGTLSKKPATSIALAASDNPLVAAETQDPILFCTAFKRARFYMFSRKEPDTDPNSKLAGQDRDVFNEKPTKEEHDVASEAPEEKKKDVITSAILHTTAGDIHLRLFPDLVPKTVENFVGLAKKGYYNGVIFHRVIKKFMIQTGDPLGDGTGGESLWGGEFEDEIVKELRHDRPYTLSMANAGKNTNGSQFFITTIATPWLDDKHTVFGRATSGLDVVHKIENVPIDKRDKPKENIQIFSISLH</sequence>
<comment type="catalytic activity">
    <reaction evidence="1">
        <text>[protein]-peptidylproline (omega=180) = [protein]-peptidylproline (omega=0)</text>
        <dbReference type="Rhea" id="RHEA:16237"/>
        <dbReference type="Rhea" id="RHEA-COMP:10747"/>
        <dbReference type="Rhea" id="RHEA-COMP:10748"/>
        <dbReference type="ChEBI" id="CHEBI:83833"/>
        <dbReference type="ChEBI" id="CHEBI:83834"/>
        <dbReference type="EC" id="5.2.1.8"/>
    </reaction>
</comment>
<proteinExistence type="inferred from homology"/>
<dbReference type="GO" id="GO:0003755">
    <property type="term" value="F:peptidyl-prolyl cis-trans isomerase activity"/>
    <property type="evidence" value="ECO:0007669"/>
    <property type="project" value="UniProtKB-KW"/>
</dbReference>
<evidence type="ECO:0000256" key="3">
    <source>
        <dbReference type="ARBA" id="ARBA00007365"/>
    </source>
</evidence>
<keyword evidence="7" id="KW-0963">Cytoplasm</keyword>
<dbReference type="InterPro" id="IPR002194">
    <property type="entry name" value="Chaperonin_TCP-1_CS"/>
</dbReference>
<organism evidence="20 21">
    <name type="scientific">Malassezia nana</name>
    <dbReference type="NCBI Taxonomy" id="180528"/>
    <lineage>
        <taxon>Eukaryota</taxon>
        <taxon>Fungi</taxon>
        <taxon>Dikarya</taxon>
        <taxon>Basidiomycota</taxon>
        <taxon>Ustilaginomycotina</taxon>
        <taxon>Malasseziomycetes</taxon>
        <taxon>Malasseziales</taxon>
        <taxon>Malasseziaceae</taxon>
        <taxon>Malassezia</taxon>
    </lineage>
</organism>
<evidence type="ECO:0000256" key="7">
    <source>
        <dbReference type="ARBA" id="ARBA00022490"/>
    </source>
</evidence>
<dbReference type="PROSITE" id="PS00751">
    <property type="entry name" value="TCP1_2"/>
    <property type="match status" value="1"/>
</dbReference>
<dbReference type="PRINTS" id="PR00153">
    <property type="entry name" value="CSAPPISMRASE"/>
</dbReference>
<dbReference type="PROSITE" id="PS00995">
    <property type="entry name" value="TCP1_3"/>
    <property type="match status" value="1"/>
</dbReference>
<dbReference type="AlphaFoldDB" id="A0AAF0EK87"/>
<dbReference type="FunFam" id="2.130.10.10:FF:000450">
    <property type="entry name" value="Peptidylprolyl isomerase domain and WD-repeat protein 1"/>
    <property type="match status" value="1"/>
</dbReference>
<keyword evidence="11" id="KW-0067">ATP-binding</keyword>
<dbReference type="InterPro" id="IPR027413">
    <property type="entry name" value="GROEL-like_equatorial_sf"/>
</dbReference>
<dbReference type="SUPFAM" id="SSF50978">
    <property type="entry name" value="WD40 repeat-like"/>
    <property type="match status" value="1"/>
</dbReference>
<dbReference type="InterPro" id="IPR001680">
    <property type="entry name" value="WD40_rpt"/>
</dbReference>
<dbReference type="InterPro" id="IPR002423">
    <property type="entry name" value="Cpn60/GroEL/TCP-1"/>
</dbReference>
<dbReference type="GO" id="GO:0051082">
    <property type="term" value="F:unfolded protein binding"/>
    <property type="evidence" value="ECO:0007669"/>
    <property type="project" value="InterPro"/>
</dbReference>
<evidence type="ECO:0000256" key="15">
    <source>
        <dbReference type="ARBA" id="ARBA00024086"/>
    </source>
</evidence>
<dbReference type="CDD" id="cd01927">
    <property type="entry name" value="cyclophilin_WD40"/>
    <property type="match status" value="1"/>
</dbReference>
<dbReference type="GO" id="GO:0005524">
    <property type="term" value="F:ATP binding"/>
    <property type="evidence" value="ECO:0007669"/>
    <property type="project" value="UniProtKB-KW"/>
</dbReference>
<dbReference type="Pfam" id="PF00160">
    <property type="entry name" value="Pro_isomerase"/>
    <property type="match status" value="1"/>
</dbReference>
<dbReference type="InterPro" id="IPR002130">
    <property type="entry name" value="Cyclophilin-type_PPIase_dom"/>
</dbReference>
<dbReference type="Pfam" id="PF00400">
    <property type="entry name" value="WD40"/>
    <property type="match status" value="2"/>
</dbReference>
<feature type="repeat" description="WD" evidence="17">
    <location>
        <begin position="654"/>
        <end position="695"/>
    </location>
</feature>
<evidence type="ECO:0000256" key="14">
    <source>
        <dbReference type="ARBA" id="ARBA00023235"/>
    </source>
</evidence>
<dbReference type="GO" id="GO:0005634">
    <property type="term" value="C:nucleus"/>
    <property type="evidence" value="ECO:0007669"/>
    <property type="project" value="UniProtKB-ARBA"/>
</dbReference>
<dbReference type="SUPFAM" id="SSF54849">
    <property type="entry name" value="GroEL-intermediate domain like"/>
    <property type="match status" value="1"/>
</dbReference>
<dbReference type="PROSITE" id="PS00750">
    <property type="entry name" value="TCP1_1"/>
    <property type="match status" value="1"/>
</dbReference>
<evidence type="ECO:0000256" key="2">
    <source>
        <dbReference type="ARBA" id="ARBA00004496"/>
    </source>
</evidence>
<feature type="repeat" description="WD" evidence="17">
    <location>
        <begin position="610"/>
        <end position="642"/>
    </location>
</feature>
<evidence type="ECO:0000256" key="18">
    <source>
        <dbReference type="SAM" id="MobiDB-lite"/>
    </source>
</evidence>
<evidence type="ECO:0000256" key="10">
    <source>
        <dbReference type="ARBA" id="ARBA00022741"/>
    </source>
</evidence>